<organism evidence="7 8">
    <name type="scientific">Shewanella marisflavi</name>
    <dbReference type="NCBI Taxonomy" id="260364"/>
    <lineage>
        <taxon>Bacteria</taxon>
        <taxon>Pseudomonadati</taxon>
        <taxon>Pseudomonadota</taxon>
        <taxon>Gammaproteobacteria</taxon>
        <taxon>Alteromonadales</taxon>
        <taxon>Shewanellaceae</taxon>
        <taxon>Shewanella</taxon>
    </lineage>
</organism>
<gene>
    <name evidence="7" type="ORF">CFF01_00555</name>
</gene>
<dbReference type="Proteomes" id="UP000198233">
    <property type="component" value="Chromosome"/>
</dbReference>
<evidence type="ECO:0000256" key="5">
    <source>
        <dbReference type="ARBA" id="ARBA00023136"/>
    </source>
</evidence>
<dbReference type="CDD" id="cd06662">
    <property type="entry name" value="SURF1"/>
    <property type="match status" value="1"/>
</dbReference>
<name>A0AAC9XLQ2_9GAMM</name>
<dbReference type="RefSeq" id="WP_088903526.1">
    <property type="nucleotide sequence ID" value="NZ_CP022272.1"/>
</dbReference>
<reference evidence="7 8" key="1">
    <citation type="submission" date="2017-06" db="EMBL/GenBank/DDBJ databases">
        <title>Complete genome sequence of Shewanella marisflavi EP1 associated with anaerobic 2,4-dinitrotoluene reduction and salt tolerance.</title>
        <authorList>
            <person name="Huang J."/>
        </authorList>
    </citation>
    <scope>NUCLEOTIDE SEQUENCE [LARGE SCALE GENOMIC DNA]</scope>
    <source>
        <strain evidence="7 8">EP1</strain>
    </source>
</reference>
<dbReference type="KEGG" id="smav:CFF01_00555"/>
<protein>
    <recommendedName>
        <fullName evidence="6">SURF1-like protein</fullName>
    </recommendedName>
</protein>
<evidence type="ECO:0000313" key="8">
    <source>
        <dbReference type="Proteomes" id="UP000198233"/>
    </source>
</evidence>
<proteinExistence type="inferred from homology"/>
<comment type="subcellular location">
    <subcellularLocation>
        <location evidence="6">Cell membrane</location>
        <topology evidence="6">Multi-pass membrane protein</topology>
    </subcellularLocation>
    <subcellularLocation>
        <location evidence="1">Membrane</location>
    </subcellularLocation>
</comment>
<evidence type="ECO:0000256" key="6">
    <source>
        <dbReference type="RuleBase" id="RU363076"/>
    </source>
</evidence>
<feature type="transmembrane region" description="Helical" evidence="6">
    <location>
        <begin position="216"/>
        <end position="236"/>
    </location>
</feature>
<comment type="similarity">
    <text evidence="2 6">Belongs to the SURF1 family.</text>
</comment>
<accession>A0AAC9XLQ2</accession>
<evidence type="ECO:0000313" key="7">
    <source>
        <dbReference type="EMBL" id="ASJ95200.1"/>
    </source>
</evidence>
<dbReference type="Pfam" id="PF02104">
    <property type="entry name" value="SURF1"/>
    <property type="match status" value="1"/>
</dbReference>
<dbReference type="PANTHER" id="PTHR23427">
    <property type="entry name" value="SURFEIT LOCUS PROTEIN"/>
    <property type="match status" value="1"/>
</dbReference>
<evidence type="ECO:0000256" key="2">
    <source>
        <dbReference type="ARBA" id="ARBA00007165"/>
    </source>
</evidence>
<dbReference type="PROSITE" id="PS50895">
    <property type="entry name" value="SURF1"/>
    <property type="match status" value="1"/>
</dbReference>
<dbReference type="EMBL" id="CP022272">
    <property type="protein sequence ID" value="ASJ95200.1"/>
    <property type="molecule type" value="Genomic_DNA"/>
</dbReference>
<feature type="transmembrane region" description="Helical" evidence="6">
    <location>
        <begin position="12"/>
        <end position="32"/>
    </location>
</feature>
<evidence type="ECO:0000256" key="4">
    <source>
        <dbReference type="ARBA" id="ARBA00022989"/>
    </source>
</evidence>
<sequence length="246" mass="27523">MKAPTIRGGTIFIVLVTLLVFAILVKLGLWQLERATEKQALEQTLELRQAEAPLTYSQLLALGKTESLTGYRLAVTASPVDAPIILLDNQVYEGRVGYLAYQVMRVQENGPRLLVELGFIAGGPDRRQLPHLDRLTAPIFLEGRVYQKSTNPLSEQLLAETGNPMRIQNLNLPELAQRLEFALAPAILQPQVIPGSDLPHPWQPIPLSAQKHQGYAIQWFSMAGAFLLLMIYLLILKRKNKKSKEK</sequence>
<dbReference type="PANTHER" id="PTHR23427:SF2">
    <property type="entry name" value="SURFEIT LOCUS PROTEIN 1"/>
    <property type="match status" value="1"/>
</dbReference>
<dbReference type="AlphaFoldDB" id="A0AAC9XLQ2"/>
<keyword evidence="6" id="KW-1003">Cell membrane</keyword>
<dbReference type="InterPro" id="IPR002994">
    <property type="entry name" value="Surf1/Shy1"/>
</dbReference>
<evidence type="ECO:0000256" key="1">
    <source>
        <dbReference type="ARBA" id="ARBA00004370"/>
    </source>
</evidence>
<keyword evidence="4 6" id="KW-1133">Transmembrane helix</keyword>
<keyword evidence="5 6" id="KW-0472">Membrane</keyword>
<dbReference type="GO" id="GO:0005886">
    <property type="term" value="C:plasma membrane"/>
    <property type="evidence" value="ECO:0007669"/>
    <property type="project" value="UniProtKB-SubCell"/>
</dbReference>
<evidence type="ECO:0000256" key="3">
    <source>
        <dbReference type="ARBA" id="ARBA00022692"/>
    </source>
</evidence>
<keyword evidence="3 6" id="KW-0812">Transmembrane</keyword>
<dbReference type="InterPro" id="IPR045214">
    <property type="entry name" value="Surf1/Surf4"/>
</dbReference>